<evidence type="ECO:0000313" key="2">
    <source>
        <dbReference type="Proteomes" id="UP000777438"/>
    </source>
</evidence>
<proteinExistence type="predicted"/>
<protein>
    <submittedName>
        <fullName evidence="1">Uncharacterized protein</fullName>
    </submittedName>
</protein>
<reference evidence="1 2" key="1">
    <citation type="journal article" date="2021" name="Nat. Commun.">
        <title>Genetic determinants of endophytism in the Arabidopsis root mycobiome.</title>
        <authorList>
            <person name="Mesny F."/>
            <person name="Miyauchi S."/>
            <person name="Thiergart T."/>
            <person name="Pickel B."/>
            <person name="Atanasova L."/>
            <person name="Karlsson M."/>
            <person name="Huettel B."/>
            <person name="Barry K.W."/>
            <person name="Haridas S."/>
            <person name="Chen C."/>
            <person name="Bauer D."/>
            <person name="Andreopoulos W."/>
            <person name="Pangilinan J."/>
            <person name="LaButti K."/>
            <person name="Riley R."/>
            <person name="Lipzen A."/>
            <person name="Clum A."/>
            <person name="Drula E."/>
            <person name="Henrissat B."/>
            <person name="Kohler A."/>
            <person name="Grigoriev I.V."/>
            <person name="Martin F.M."/>
            <person name="Hacquard S."/>
        </authorList>
    </citation>
    <scope>NUCLEOTIDE SEQUENCE [LARGE SCALE GENOMIC DNA]</scope>
    <source>
        <strain evidence="1 2">MPI-CAGE-CH-0241</strain>
    </source>
</reference>
<sequence length="209" mass="23861">MNATHHSRNRISLAPPIFNRRQVKSLHLHHLHEDSKERWKPRLIFLNVAVSEGMLSQMISVDARFQVFIDLQHKQTSTDILQAGCSYILWNRQQPLLPMTRQRVESFIGARPVRAAQQVLLASARVPTEQATNHAELSRHGLGLCCHSSSVVCTRTDMYCIMALPLVYPPLFRPRFSRRIPVVIVPPTFEIVVDIKSSCLHPSQCLQID</sequence>
<dbReference type="EMBL" id="JAGPYM010000013">
    <property type="protein sequence ID" value="KAH6888045.1"/>
    <property type="molecule type" value="Genomic_DNA"/>
</dbReference>
<dbReference type="AlphaFoldDB" id="A0A9P8W209"/>
<organism evidence="1 2">
    <name type="scientific">Thelonectria olida</name>
    <dbReference type="NCBI Taxonomy" id="1576542"/>
    <lineage>
        <taxon>Eukaryota</taxon>
        <taxon>Fungi</taxon>
        <taxon>Dikarya</taxon>
        <taxon>Ascomycota</taxon>
        <taxon>Pezizomycotina</taxon>
        <taxon>Sordariomycetes</taxon>
        <taxon>Hypocreomycetidae</taxon>
        <taxon>Hypocreales</taxon>
        <taxon>Nectriaceae</taxon>
        <taxon>Thelonectria</taxon>
    </lineage>
</organism>
<evidence type="ECO:0000313" key="1">
    <source>
        <dbReference type="EMBL" id="KAH6888045.1"/>
    </source>
</evidence>
<dbReference type="Proteomes" id="UP000777438">
    <property type="component" value="Unassembled WGS sequence"/>
</dbReference>
<accession>A0A9P8W209</accession>
<keyword evidence="2" id="KW-1185">Reference proteome</keyword>
<gene>
    <name evidence="1" type="ORF">B0T10DRAFT_66150</name>
</gene>
<comment type="caution">
    <text evidence="1">The sequence shown here is derived from an EMBL/GenBank/DDBJ whole genome shotgun (WGS) entry which is preliminary data.</text>
</comment>
<name>A0A9P8W209_9HYPO</name>